<sequence length="909" mass="102350">MKQFLIGFLIGLFFLDFCLGNVPPSNSSLNEEALVFLKKRQIYGSKEQKLHVISFGAVCRNLKADVVAFGPCSTKYLRCLGEDYRIESCKHGEVLLDGVSVCRNLKADVVAFGPCSTKYLRCLGENYRIESCKHGEVLLDGVCQPAINSAHCFQPESNSLNAVTVKLANAIGACDGSPGIILDPENRCSRQALVCDPSIEPTAFNCPVGHALDPETLICQRVEGCQHDYSTTGIKDLLIPAYCKYPPLDDGFGRNGRTSTFCQDWFVDCNARQFVFCESGKLFDKKGQFCRPPLPEDRCSLQNCLNWEWMRVPLGQCISEFAFCEGRIPELFRCPHDRVFKDGRCVLQSRVRDCAVCEAGERKPAKHCREYFECRPYQNPDHPWVKISCPDGKFYNRQWKTCEEDNGGACADYRKCEDGESFSPTCGDYLLCLNGKFEFGRCPHLTRWSSEHRSCVPDNDCRRYETNEKTCRPGDVIKTSDCESYYVCDADRGEYVKRSCKDSLYETSGPCDYCRHSQPYKPNGDVSNVNCEENSKFVDANDCSRYVECINSRFVERICEEGSSFDPDSGRCSYGFKKRCRKQLANQGYYVPAGRSFQAFPPAPPPNWSPPEERRRAFEDAGEQTCRRGSPSIPDSRDCAVYLQCIGGFYRPTTCPPGTNFDENSQRCLSGYSHCFGSAPKRVCEEGERLALGECGKVLQCLNGLWRRKRCKDEMAFINGRCSTTVSCRQSQYIPQLPQQDSSYAYQDEDDCTRYYTIVNGQVVQRQCNNGQKFDESTGRCSYSYECKSNAPTCYENEVKPVEGSCEKYWKCISGQFVEAVCPYGYHFHKHSQSCKPGNCGGSGSDHIPDQCTESPGLAGFRPNHRDCRKFYQCANGKWVPKQCGPGTAFAPELGVCNHIQNVPSCARN</sequence>
<evidence type="ECO:0000313" key="1">
    <source>
        <dbReference type="Proteomes" id="UP000887576"/>
    </source>
</evidence>
<proteinExistence type="predicted"/>
<protein>
    <submittedName>
        <fullName evidence="2">Chitin-binding type-2 domain-containing protein</fullName>
    </submittedName>
</protein>
<evidence type="ECO:0000313" key="2">
    <source>
        <dbReference type="WBParaSite" id="JU765_v2.g18906.t1"/>
    </source>
</evidence>
<dbReference type="Proteomes" id="UP000887576">
    <property type="component" value="Unplaced"/>
</dbReference>
<dbReference type="WBParaSite" id="JU765_v2.g18906.t1">
    <property type="protein sequence ID" value="JU765_v2.g18906.t1"/>
    <property type="gene ID" value="JU765_v2.g18906"/>
</dbReference>
<name>A0AC34QRW1_9BILA</name>
<accession>A0AC34QRW1</accession>
<organism evidence="1 2">
    <name type="scientific">Panagrolaimus sp. JU765</name>
    <dbReference type="NCBI Taxonomy" id="591449"/>
    <lineage>
        <taxon>Eukaryota</taxon>
        <taxon>Metazoa</taxon>
        <taxon>Ecdysozoa</taxon>
        <taxon>Nematoda</taxon>
        <taxon>Chromadorea</taxon>
        <taxon>Rhabditida</taxon>
        <taxon>Tylenchina</taxon>
        <taxon>Panagrolaimomorpha</taxon>
        <taxon>Panagrolaimoidea</taxon>
        <taxon>Panagrolaimidae</taxon>
        <taxon>Panagrolaimus</taxon>
    </lineage>
</organism>
<reference evidence="2" key="1">
    <citation type="submission" date="2022-11" db="UniProtKB">
        <authorList>
            <consortium name="WormBaseParasite"/>
        </authorList>
    </citation>
    <scope>IDENTIFICATION</scope>
</reference>